<dbReference type="EMBL" id="CP036264">
    <property type="protein sequence ID" value="QEG02492.1"/>
    <property type="molecule type" value="Genomic_DNA"/>
</dbReference>
<feature type="transmembrane region" description="Helical" evidence="1">
    <location>
        <begin position="110"/>
        <end position="135"/>
    </location>
</feature>
<evidence type="ECO:0000313" key="3">
    <source>
        <dbReference type="Proteomes" id="UP000321353"/>
    </source>
</evidence>
<dbReference type="RefSeq" id="WP_147871424.1">
    <property type="nucleotide sequence ID" value="NZ_CP036264.1"/>
</dbReference>
<dbReference type="Proteomes" id="UP000321353">
    <property type="component" value="Chromosome"/>
</dbReference>
<feature type="transmembrane region" description="Helical" evidence="1">
    <location>
        <begin position="276"/>
        <end position="301"/>
    </location>
</feature>
<feature type="transmembrane region" description="Helical" evidence="1">
    <location>
        <begin position="155"/>
        <end position="174"/>
    </location>
</feature>
<dbReference type="KEGG" id="smam:Mal15_66130"/>
<sequence>MSDTTAARLLSLNQQAIAILHLNIPLDFGLGGDTAERLREINDRLLSDVGRDLAPDALLERHALPDRYRAIARMLLESDDPVPIFESIAIQNLDRDAAATPLRQAITEPLIVAALAYIGMIILCTFSVPHIQAQYTQQGLTPSGVSRWLIAVREAMPLWVAGFPFVMIATWWVWRKLAAGPLLNLVPGSSQYARWLAAESQSRRLAVLVGSGVEPETALSLAGTSVSPQLPVRPIAESIVRDGTPPSRPRALGRLARFYHFLADDRRHAFFSKTPGYVGLLIAALLVLGYALATFLPWIAILQNESSMEALNR</sequence>
<evidence type="ECO:0008006" key="4">
    <source>
        <dbReference type="Google" id="ProtNLM"/>
    </source>
</evidence>
<evidence type="ECO:0000256" key="1">
    <source>
        <dbReference type="SAM" id="Phobius"/>
    </source>
</evidence>
<keyword evidence="3" id="KW-1185">Reference proteome</keyword>
<organism evidence="2 3">
    <name type="scientific">Stieleria maiorica</name>
    <dbReference type="NCBI Taxonomy" id="2795974"/>
    <lineage>
        <taxon>Bacteria</taxon>
        <taxon>Pseudomonadati</taxon>
        <taxon>Planctomycetota</taxon>
        <taxon>Planctomycetia</taxon>
        <taxon>Pirellulales</taxon>
        <taxon>Pirellulaceae</taxon>
        <taxon>Stieleria</taxon>
    </lineage>
</organism>
<gene>
    <name evidence="2" type="ORF">Mal15_66130</name>
</gene>
<proteinExistence type="predicted"/>
<keyword evidence="1" id="KW-1133">Transmembrane helix</keyword>
<keyword evidence="1" id="KW-0472">Membrane</keyword>
<evidence type="ECO:0000313" key="2">
    <source>
        <dbReference type="EMBL" id="QEG02492.1"/>
    </source>
</evidence>
<keyword evidence="1" id="KW-0812">Transmembrane</keyword>
<protein>
    <recommendedName>
        <fullName evidence="4">Type II secretion system protein GspF domain-containing protein</fullName>
    </recommendedName>
</protein>
<reference evidence="2 3" key="1">
    <citation type="submission" date="2019-02" db="EMBL/GenBank/DDBJ databases">
        <title>Planctomycetal bacteria perform biofilm scaping via a novel small molecule.</title>
        <authorList>
            <person name="Jeske O."/>
            <person name="Boedeker C."/>
            <person name="Wiegand S."/>
            <person name="Breitling P."/>
            <person name="Kallscheuer N."/>
            <person name="Jogler M."/>
            <person name="Rohde M."/>
            <person name="Petersen J."/>
            <person name="Medema M.H."/>
            <person name="Surup F."/>
            <person name="Jogler C."/>
        </authorList>
    </citation>
    <scope>NUCLEOTIDE SEQUENCE [LARGE SCALE GENOMIC DNA]</scope>
    <source>
        <strain evidence="2 3">Mal15</strain>
    </source>
</reference>
<accession>A0A5B9MM72</accession>
<dbReference type="AlphaFoldDB" id="A0A5B9MM72"/>
<name>A0A5B9MM72_9BACT</name>